<dbReference type="Pfam" id="PF06835">
    <property type="entry name" value="LptC"/>
    <property type="match status" value="1"/>
</dbReference>
<organism evidence="2">
    <name type="scientific">Thermodesulfovibrio aggregans</name>
    <dbReference type="NCBI Taxonomy" id="86166"/>
    <lineage>
        <taxon>Bacteria</taxon>
        <taxon>Pseudomonadati</taxon>
        <taxon>Nitrospirota</taxon>
        <taxon>Thermodesulfovibrionia</taxon>
        <taxon>Thermodesulfovibrionales</taxon>
        <taxon>Thermodesulfovibrionaceae</taxon>
        <taxon>Thermodesulfovibrio</taxon>
    </lineage>
</organism>
<reference evidence="2" key="1">
    <citation type="journal article" date="2020" name="mSystems">
        <title>Genome- and Community-Level Interaction Insights into Carbon Utilization and Element Cycling Functions of Hydrothermarchaeota in Hydrothermal Sediment.</title>
        <authorList>
            <person name="Zhou Z."/>
            <person name="Liu Y."/>
            <person name="Xu W."/>
            <person name="Pan J."/>
            <person name="Luo Z.H."/>
            <person name="Li M."/>
        </authorList>
    </citation>
    <scope>NUCLEOTIDE SEQUENCE [LARGE SCALE GENOMIC DNA]</scope>
    <source>
        <strain evidence="2">SpSt-788</strain>
    </source>
</reference>
<feature type="transmembrane region" description="Helical" evidence="1">
    <location>
        <begin position="6"/>
        <end position="24"/>
    </location>
</feature>
<evidence type="ECO:0000313" key="2">
    <source>
        <dbReference type="EMBL" id="HGG99356.1"/>
    </source>
</evidence>
<evidence type="ECO:0008006" key="3">
    <source>
        <dbReference type="Google" id="ProtNLM"/>
    </source>
</evidence>
<evidence type="ECO:0000256" key="1">
    <source>
        <dbReference type="SAM" id="Phobius"/>
    </source>
</evidence>
<keyword evidence="1" id="KW-0812">Transmembrane</keyword>
<dbReference type="AlphaFoldDB" id="A0A7C4AJ50"/>
<sequence length="172" mass="19554">MKRSVLIFAILVLGGILLMIIDYIEKETPIKMRVSVEGSVFKNAQFIQKKNNQLKLSVTSEEAFISDDGKLIELKSLKMFFPEKEFTVKAKKGFYYTESGDFILSEEITGFSKDCTVYGTEAYWNAKDNTLYSEKPLKIEGKRFYIEGNTGRANAELIELKKGVMAVVYPKS</sequence>
<keyword evidence="1" id="KW-0472">Membrane</keyword>
<protein>
    <recommendedName>
        <fullName evidence="3">LPS export ABC transporter periplasmic protein LptC</fullName>
    </recommendedName>
</protein>
<comment type="caution">
    <text evidence="2">The sequence shown here is derived from an EMBL/GenBank/DDBJ whole genome shotgun (WGS) entry which is preliminary data.</text>
</comment>
<name>A0A7C4AJ50_9BACT</name>
<accession>A0A7C4AJ50</accession>
<proteinExistence type="predicted"/>
<dbReference type="InterPro" id="IPR010664">
    <property type="entry name" value="LipoPS_assembly_LptC-rel"/>
</dbReference>
<gene>
    <name evidence="2" type="ORF">ENV75_02750</name>
</gene>
<keyword evidence="1" id="KW-1133">Transmembrane helix</keyword>
<dbReference type="EMBL" id="DTHO01000022">
    <property type="protein sequence ID" value="HGG99356.1"/>
    <property type="molecule type" value="Genomic_DNA"/>
</dbReference>